<dbReference type="EMBL" id="AYTS01000070">
    <property type="protein sequence ID" value="OOP56626.1"/>
    <property type="molecule type" value="Genomic_DNA"/>
</dbReference>
<gene>
    <name evidence="2" type="ORF">AYP45_07935</name>
</gene>
<evidence type="ECO:0000256" key="1">
    <source>
        <dbReference type="SAM" id="Coils"/>
    </source>
</evidence>
<proteinExistence type="predicted"/>
<reference evidence="2 3" key="1">
    <citation type="journal article" date="2017" name="Water Res.">
        <title>Discovery and metagenomic analysis of an anammox bacterial enrichment related to Candidatus "Brocadia caroliniensis" in a full-scale glycerol-fed nitritation-denitritation separate centrate treatment process.</title>
        <authorList>
            <person name="Park H."/>
            <person name="Brotto A.C."/>
            <person name="van Loosdrecht M.C."/>
            <person name="Chandran K."/>
        </authorList>
    </citation>
    <scope>NUCLEOTIDE SEQUENCE [LARGE SCALE GENOMIC DNA]</scope>
    <source>
        <strain evidence="2">26THWARD</strain>
    </source>
</reference>
<accession>A0A1V4AU65</accession>
<sequence length="114" mass="13325">MSYTDVNYEWTKKGCTLSDKTAFKEFGLTQNDIIKAINEGKLQFREGSIYGNPYLRLLRSEVEKFASEKFGKDLFHKKKAKNELKKINKELKELKSKIAELEMRKNELTQITKA</sequence>
<name>A0A1V4AU65_9BACT</name>
<comment type="caution">
    <text evidence="2">The sequence shown here is derived from an EMBL/GenBank/DDBJ whole genome shotgun (WGS) entry which is preliminary data.</text>
</comment>
<feature type="coiled-coil region" evidence="1">
    <location>
        <begin position="77"/>
        <end position="111"/>
    </location>
</feature>
<protein>
    <submittedName>
        <fullName evidence="2">Uncharacterized protein</fullName>
    </submittedName>
</protein>
<keyword evidence="1" id="KW-0175">Coiled coil</keyword>
<dbReference type="STRING" id="1004156.AYP45_07935"/>
<evidence type="ECO:0000313" key="3">
    <source>
        <dbReference type="Proteomes" id="UP000189681"/>
    </source>
</evidence>
<dbReference type="Proteomes" id="UP000189681">
    <property type="component" value="Unassembled WGS sequence"/>
</dbReference>
<organism evidence="2 3">
    <name type="scientific">Candidatus Brocadia carolinensis</name>
    <dbReference type="NCBI Taxonomy" id="1004156"/>
    <lineage>
        <taxon>Bacteria</taxon>
        <taxon>Pseudomonadati</taxon>
        <taxon>Planctomycetota</taxon>
        <taxon>Candidatus Brocadiia</taxon>
        <taxon>Candidatus Brocadiales</taxon>
        <taxon>Candidatus Brocadiaceae</taxon>
        <taxon>Candidatus Brocadia</taxon>
    </lineage>
</organism>
<evidence type="ECO:0000313" key="2">
    <source>
        <dbReference type="EMBL" id="OOP56626.1"/>
    </source>
</evidence>
<dbReference type="AlphaFoldDB" id="A0A1V4AU65"/>